<dbReference type="Gene3D" id="1.10.357.10">
    <property type="entry name" value="Tetracycline Repressor, domain 2"/>
    <property type="match status" value="1"/>
</dbReference>
<dbReference type="Pfam" id="PF00440">
    <property type="entry name" value="TetR_N"/>
    <property type="match status" value="1"/>
</dbReference>
<evidence type="ECO:0000259" key="3">
    <source>
        <dbReference type="PROSITE" id="PS50977"/>
    </source>
</evidence>
<keyword evidence="1 2" id="KW-0238">DNA-binding</keyword>
<evidence type="ECO:0000313" key="5">
    <source>
        <dbReference type="Proteomes" id="UP000669060"/>
    </source>
</evidence>
<dbReference type="InterPro" id="IPR036271">
    <property type="entry name" value="Tet_transcr_reg_TetR-rel_C_sf"/>
</dbReference>
<evidence type="ECO:0000256" key="2">
    <source>
        <dbReference type="PROSITE-ProRule" id="PRU00335"/>
    </source>
</evidence>
<name>A0ABS3TQ89_9PSED</name>
<evidence type="ECO:0000256" key="1">
    <source>
        <dbReference type="ARBA" id="ARBA00023125"/>
    </source>
</evidence>
<accession>A0ABS3TQ89</accession>
<dbReference type="Gene3D" id="1.10.10.60">
    <property type="entry name" value="Homeodomain-like"/>
    <property type="match status" value="1"/>
</dbReference>
<feature type="domain" description="HTH tetR-type" evidence="3">
    <location>
        <begin position="68"/>
        <end position="128"/>
    </location>
</feature>
<evidence type="ECO:0000313" key="4">
    <source>
        <dbReference type="EMBL" id="MBO3275822.1"/>
    </source>
</evidence>
<feature type="DNA-binding region" description="H-T-H motif" evidence="2">
    <location>
        <begin position="91"/>
        <end position="110"/>
    </location>
</feature>
<dbReference type="PROSITE" id="PS50977">
    <property type="entry name" value="HTH_TETR_2"/>
    <property type="match status" value="1"/>
</dbReference>
<dbReference type="SUPFAM" id="SSF48498">
    <property type="entry name" value="Tetracyclin repressor-like, C-terminal domain"/>
    <property type="match status" value="1"/>
</dbReference>
<dbReference type="InterPro" id="IPR013573">
    <property type="entry name" value="Tscrpt_reg_YcdC_C"/>
</dbReference>
<proteinExistence type="predicted"/>
<reference evidence="4 5" key="1">
    <citation type="submission" date="2020-12" db="EMBL/GenBank/DDBJ databases">
        <title>Pseudomonas schmalbachii sp. nov. isolated from millipede gut.</title>
        <authorList>
            <person name="Shelomi M."/>
        </authorList>
    </citation>
    <scope>NUCLEOTIDE SEQUENCE [LARGE SCALE GENOMIC DNA]</scope>
    <source>
        <strain evidence="4 5">Milli4</strain>
    </source>
</reference>
<dbReference type="Pfam" id="PF08362">
    <property type="entry name" value="TetR_C_3"/>
    <property type="match status" value="1"/>
</dbReference>
<dbReference type="PANTHER" id="PTHR30055">
    <property type="entry name" value="HTH-TYPE TRANSCRIPTIONAL REGULATOR RUTR"/>
    <property type="match status" value="1"/>
</dbReference>
<dbReference type="InterPro" id="IPR009057">
    <property type="entry name" value="Homeodomain-like_sf"/>
</dbReference>
<dbReference type="Proteomes" id="UP000669060">
    <property type="component" value="Unassembled WGS sequence"/>
</dbReference>
<keyword evidence="5" id="KW-1185">Reference proteome</keyword>
<dbReference type="SUPFAM" id="SSF46689">
    <property type="entry name" value="Homeodomain-like"/>
    <property type="match status" value="1"/>
</dbReference>
<dbReference type="PANTHER" id="PTHR30055:SF196">
    <property type="entry name" value="HTH-TYPE TRANSCRIPTIONAL REGULATOR RUTR"/>
    <property type="match status" value="1"/>
</dbReference>
<gene>
    <name evidence="4" type="ORF">JFY56_11365</name>
</gene>
<dbReference type="EMBL" id="JAELYA010000004">
    <property type="protein sequence ID" value="MBO3275822.1"/>
    <property type="molecule type" value="Genomic_DNA"/>
</dbReference>
<dbReference type="InterPro" id="IPR001647">
    <property type="entry name" value="HTH_TetR"/>
</dbReference>
<organism evidence="4 5">
    <name type="scientific">Pseudomonas schmalbachii</name>
    <dbReference type="NCBI Taxonomy" id="2816993"/>
    <lineage>
        <taxon>Bacteria</taxon>
        <taxon>Pseudomonadati</taxon>
        <taxon>Pseudomonadota</taxon>
        <taxon>Gammaproteobacteria</taxon>
        <taxon>Pseudomonadales</taxon>
        <taxon>Pseudomonadaceae</taxon>
        <taxon>Pseudomonas</taxon>
    </lineage>
</organism>
<dbReference type="InterPro" id="IPR050109">
    <property type="entry name" value="HTH-type_TetR-like_transc_reg"/>
</dbReference>
<comment type="caution">
    <text evidence="4">The sequence shown here is derived from an EMBL/GenBank/DDBJ whole genome shotgun (WGS) entry which is preliminary data.</text>
</comment>
<dbReference type="PRINTS" id="PR00455">
    <property type="entry name" value="HTHTETR"/>
</dbReference>
<sequence>MGIASSTHPTFLTGVAGGRGYSPSAPDLSAPRHLRYQCRPTDIRSSPALSKLQVPAHSLDKPAGRIRQKNEQAILEAAEQEFAQHGFKGTSMNTIAQRVGLPKANLHYYFSSKLGLYTAVLANILELWDSTFNSLSADDDPATALAAYIRAKMEFSRRQPQASRIFAMEIISGGECLSAHFNEDYRGWFRGRAGVFEAWIAAGKMDPVDPVNLIFMLWGSTQHYADFATQIGFLTGRKRMSKQDFDDATENLVRIILKGCGLTPPASP</sequence>
<protein>
    <submittedName>
        <fullName evidence="4">TetR/AcrR family transcriptional regulator</fullName>
    </submittedName>
</protein>